<dbReference type="InterPro" id="IPR000551">
    <property type="entry name" value="MerR-type_HTH_dom"/>
</dbReference>
<dbReference type="PANTHER" id="PTHR30204">
    <property type="entry name" value="REDOX-CYCLING DRUG-SENSING TRANSCRIPTIONAL ACTIVATOR SOXR"/>
    <property type="match status" value="1"/>
</dbReference>
<dbReference type="InterPro" id="IPR047057">
    <property type="entry name" value="MerR_fam"/>
</dbReference>
<proteinExistence type="predicted"/>
<dbReference type="CDD" id="cd00592">
    <property type="entry name" value="HTH_MerR-like"/>
    <property type="match status" value="1"/>
</dbReference>
<sequence length="178" mass="19670">MPALPTRAGRPDTHREVVPDGGGTGTPRGELMQIGQVADRTGLSLRTIRFYEENGLVIPTARSEGGFRLYSENDVARLEVIKRMKPLGFTLEEMQELLTLLADLGSGEGDRAALLDRLGMFHEAATARVTALKEQLAVAEGSPRPCPGVWRQAADPRSRSYRSRLRAITMRWTWLVPS</sequence>
<name>A0ABZ1B1K2_9ACTN</name>
<feature type="compositionally biased region" description="Basic and acidic residues" evidence="2">
    <location>
        <begin position="9"/>
        <end position="18"/>
    </location>
</feature>
<organism evidence="4 5">
    <name type="scientific">Blastococcus brunescens</name>
    <dbReference type="NCBI Taxonomy" id="1564165"/>
    <lineage>
        <taxon>Bacteria</taxon>
        <taxon>Bacillati</taxon>
        <taxon>Actinomycetota</taxon>
        <taxon>Actinomycetes</taxon>
        <taxon>Geodermatophilales</taxon>
        <taxon>Geodermatophilaceae</taxon>
        <taxon>Blastococcus</taxon>
    </lineage>
</organism>
<gene>
    <name evidence="4" type="ORF">U6N30_24030</name>
</gene>
<evidence type="ECO:0000313" key="5">
    <source>
        <dbReference type="Proteomes" id="UP001324287"/>
    </source>
</evidence>
<keyword evidence="5" id="KW-1185">Reference proteome</keyword>
<dbReference type="PRINTS" id="PR00040">
    <property type="entry name" value="HTHMERR"/>
</dbReference>
<dbReference type="PROSITE" id="PS50937">
    <property type="entry name" value="HTH_MERR_2"/>
    <property type="match status" value="1"/>
</dbReference>
<feature type="domain" description="HTH merR-type" evidence="3">
    <location>
        <begin position="31"/>
        <end position="100"/>
    </location>
</feature>
<dbReference type="EMBL" id="CP141261">
    <property type="protein sequence ID" value="WRL62905.1"/>
    <property type="molecule type" value="Genomic_DNA"/>
</dbReference>
<dbReference type="RefSeq" id="WP_324274254.1">
    <property type="nucleotide sequence ID" value="NZ_CP141261.1"/>
</dbReference>
<dbReference type="Gene3D" id="1.10.1660.10">
    <property type="match status" value="1"/>
</dbReference>
<dbReference type="PANTHER" id="PTHR30204:SF93">
    <property type="entry name" value="HTH MERR-TYPE DOMAIN-CONTAINING PROTEIN"/>
    <property type="match status" value="1"/>
</dbReference>
<evidence type="ECO:0000256" key="2">
    <source>
        <dbReference type="SAM" id="MobiDB-lite"/>
    </source>
</evidence>
<protein>
    <submittedName>
        <fullName evidence="4">MerR family transcriptional regulator</fullName>
    </submittedName>
</protein>
<reference evidence="4 5" key="1">
    <citation type="submission" date="2023-12" db="EMBL/GenBank/DDBJ databases">
        <title>Blastococcus brunescens sp. nov., an actonobacterium isolated from sandstone collected in sahara desert.</title>
        <authorList>
            <person name="Gtari M."/>
            <person name="Ghodhbane F."/>
        </authorList>
    </citation>
    <scope>NUCLEOTIDE SEQUENCE [LARGE SCALE GENOMIC DNA]</scope>
    <source>
        <strain evidence="4 5">BMG 8361</strain>
    </source>
</reference>
<dbReference type="InterPro" id="IPR009061">
    <property type="entry name" value="DNA-bd_dom_put_sf"/>
</dbReference>
<accession>A0ABZ1B1K2</accession>
<evidence type="ECO:0000256" key="1">
    <source>
        <dbReference type="ARBA" id="ARBA00023125"/>
    </source>
</evidence>
<evidence type="ECO:0000313" key="4">
    <source>
        <dbReference type="EMBL" id="WRL62905.1"/>
    </source>
</evidence>
<dbReference type="PROSITE" id="PS00552">
    <property type="entry name" value="HTH_MERR_1"/>
    <property type="match status" value="1"/>
</dbReference>
<feature type="region of interest" description="Disordered" evidence="2">
    <location>
        <begin position="1"/>
        <end position="30"/>
    </location>
</feature>
<dbReference type="SMART" id="SM00422">
    <property type="entry name" value="HTH_MERR"/>
    <property type="match status" value="1"/>
</dbReference>
<evidence type="ECO:0000259" key="3">
    <source>
        <dbReference type="PROSITE" id="PS50937"/>
    </source>
</evidence>
<keyword evidence="1" id="KW-0238">DNA-binding</keyword>
<dbReference type="SUPFAM" id="SSF46955">
    <property type="entry name" value="Putative DNA-binding domain"/>
    <property type="match status" value="1"/>
</dbReference>
<dbReference type="Proteomes" id="UP001324287">
    <property type="component" value="Chromosome"/>
</dbReference>
<dbReference type="Pfam" id="PF13411">
    <property type="entry name" value="MerR_1"/>
    <property type="match status" value="1"/>
</dbReference>